<sequence length="90" mass="10500">MNQVDFTRLILKGVTIEGSKFRPSDWAERLCGNLCTFRNRRMYYSPLLRPAVIEGIKCVIVDSKLKQEHANLLNDVIHFAEKNHLQIEKE</sequence>
<gene>
    <name evidence="1" type="ORF">ABVT43_12395</name>
</gene>
<dbReference type="InterPro" id="IPR021969">
    <property type="entry name" value="DUF3579"/>
</dbReference>
<dbReference type="EMBL" id="JBEVCJ010000015">
    <property type="protein sequence ID" value="MET1255931.1"/>
    <property type="molecule type" value="Genomic_DNA"/>
</dbReference>
<proteinExistence type="predicted"/>
<dbReference type="Proteomes" id="UP001548189">
    <property type="component" value="Unassembled WGS sequence"/>
</dbReference>
<protein>
    <submittedName>
        <fullName evidence="1">DUF3579 domain-containing protein</fullName>
    </submittedName>
</protein>
<organism evidence="1 2">
    <name type="scientific">Aliikangiella maris</name>
    <dbReference type="NCBI Taxonomy" id="3162458"/>
    <lineage>
        <taxon>Bacteria</taxon>
        <taxon>Pseudomonadati</taxon>
        <taxon>Pseudomonadota</taxon>
        <taxon>Gammaproteobacteria</taxon>
        <taxon>Oceanospirillales</taxon>
        <taxon>Pleioneaceae</taxon>
        <taxon>Aliikangiella</taxon>
    </lineage>
</organism>
<evidence type="ECO:0000313" key="2">
    <source>
        <dbReference type="Proteomes" id="UP001548189"/>
    </source>
</evidence>
<dbReference type="Gene3D" id="3.30.70.2340">
    <property type="entry name" value="Uncharacterised protein PF12112 family, DUF3579"/>
    <property type="match status" value="1"/>
</dbReference>
<reference evidence="1 2" key="1">
    <citation type="submission" date="2024-06" db="EMBL/GenBank/DDBJ databases">
        <authorList>
            <person name="Li F."/>
        </authorList>
    </citation>
    <scope>NUCLEOTIDE SEQUENCE [LARGE SCALE GENOMIC DNA]</scope>
    <source>
        <strain evidence="1 2">GXAS 311</strain>
    </source>
</reference>
<evidence type="ECO:0000313" key="1">
    <source>
        <dbReference type="EMBL" id="MET1255931.1"/>
    </source>
</evidence>
<keyword evidence="2" id="KW-1185">Reference proteome</keyword>
<dbReference type="Pfam" id="PF12112">
    <property type="entry name" value="DUF3579"/>
    <property type="match status" value="1"/>
</dbReference>
<accession>A0ABV2BVG7</accession>
<name>A0ABV2BVG7_9GAMM</name>
<comment type="caution">
    <text evidence="1">The sequence shown here is derived from an EMBL/GenBank/DDBJ whole genome shotgun (WGS) entry which is preliminary data.</text>
</comment>